<feature type="chain" id="PRO_5045610952" description="Ice-binding protein C-terminal domain-containing protein" evidence="1">
    <location>
        <begin position="25"/>
        <end position="212"/>
    </location>
</feature>
<dbReference type="InterPro" id="IPR013424">
    <property type="entry name" value="Ice-binding_C"/>
</dbReference>
<comment type="caution">
    <text evidence="3">The sequence shown here is derived from an EMBL/GenBank/DDBJ whole genome shotgun (WGS) entry which is preliminary data.</text>
</comment>
<keyword evidence="1" id="KW-0732">Signal</keyword>
<protein>
    <recommendedName>
        <fullName evidence="2">Ice-binding protein C-terminal domain-containing protein</fullName>
    </recommendedName>
</protein>
<dbReference type="EMBL" id="JBEPLU010000003">
    <property type="protein sequence ID" value="MET3528253.1"/>
    <property type="molecule type" value="Genomic_DNA"/>
</dbReference>
<reference evidence="3 4" key="1">
    <citation type="submission" date="2024-06" db="EMBL/GenBank/DDBJ databases">
        <title>Genomic Encyclopedia of Type Strains, Phase IV (KMG-IV): sequencing the most valuable type-strain genomes for metagenomic binning, comparative biology and taxonomic classification.</title>
        <authorList>
            <person name="Goeker M."/>
        </authorList>
    </citation>
    <scope>NUCLEOTIDE SEQUENCE [LARGE SCALE GENOMIC DNA]</scope>
    <source>
        <strain evidence="3 4">DSM 17809</strain>
    </source>
</reference>
<dbReference type="Proteomes" id="UP001549110">
    <property type="component" value="Unassembled WGS sequence"/>
</dbReference>
<dbReference type="NCBIfam" id="TIGR02595">
    <property type="entry name" value="PEP_CTERM"/>
    <property type="match status" value="1"/>
</dbReference>
<name>A0ABV2EMM9_9CAUL</name>
<gene>
    <name evidence="3" type="ORF">ABID41_003392</name>
</gene>
<keyword evidence="4" id="KW-1185">Reference proteome</keyword>
<feature type="domain" description="Ice-binding protein C-terminal" evidence="2">
    <location>
        <begin position="181"/>
        <end position="205"/>
    </location>
</feature>
<dbReference type="RefSeq" id="WP_354298216.1">
    <property type="nucleotide sequence ID" value="NZ_JBEPLU010000003.1"/>
</dbReference>
<proteinExistence type="predicted"/>
<dbReference type="NCBIfam" id="NF035944">
    <property type="entry name" value="PEPxxWA-CTERM"/>
    <property type="match status" value="1"/>
</dbReference>
<sequence>MLKFLPAAAAAVTLSFTAAPAAEAAVTFSGNVANVTANNSGSGLEVQTGLYNSFNFDLDVGDNSGPIGLFTIWTNETDVAWGEDTSPRNIAVQFNFLQPDGPWSGGPVEGETFGFNFVISQGGAVTWDAPEIFTFGNGGQLKVTLNPTSFNEGWFGTTPGKKYGAVVSGNFEYVQAPMQSAVPEPATWAMMITGFGLAGATIRRRRNVLAAA</sequence>
<evidence type="ECO:0000313" key="4">
    <source>
        <dbReference type="Proteomes" id="UP001549110"/>
    </source>
</evidence>
<feature type="signal peptide" evidence="1">
    <location>
        <begin position="1"/>
        <end position="24"/>
    </location>
</feature>
<organism evidence="3 4">
    <name type="scientific">Phenylobacterium koreense</name>
    <dbReference type="NCBI Taxonomy" id="266125"/>
    <lineage>
        <taxon>Bacteria</taxon>
        <taxon>Pseudomonadati</taxon>
        <taxon>Pseudomonadota</taxon>
        <taxon>Alphaproteobacteria</taxon>
        <taxon>Caulobacterales</taxon>
        <taxon>Caulobacteraceae</taxon>
        <taxon>Phenylobacterium</taxon>
    </lineage>
</organism>
<dbReference type="Pfam" id="PF07589">
    <property type="entry name" value="PEP-CTERM"/>
    <property type="match status" value="1"/>
</dbReference>
<evidence type="ECO:0000313" key="3">
    <source>
        <dbReference type="EMBL" id="MET3528253.1"/>
    </source>
</evidence>
<evidence type="ECO:0000256" key="1">
    <source>
        <dbReference type="SAM" id="SignalP"/>
    </source>
</evidence>
<accession>A0ABV2EMM9</accession>
<evidence type="ECO:0000259" key="2">
    <source>
        <dbReference type="Pfam" id="PF07589"/>
    </source>
</evidence>